<reference evidence="2" key="1">
    <citation type="journal article" date="2023" name="Nat. Commun.">
        <title>Diploid and tetraploid genomes of Acorus and the evolution of monocots.</title>
        <authorList>
            <person name="Ma L."/>
            <person name="Liu K.W."/>
            <person name="Li Z."/>
            <person name="Hsiao Y.Y."/>
            <person name="Qi Y."/>
            <person name="Fu T."/>
            <person name="Tang G.D."/>
            <person name="Zhang D."/>
            <person name="Sun W.H."/>
            <person name="Liu D.K."/>
            <person name="Li Y."/>
            <person name="Chen G.Z."/>
            <person name="Liu X.D."/>
            <person name="Liao X.Y."/>
            <person name="Jiang Y.T."/>
            <person name="Yu X."/>
            <person name="Hao Y."/>
            <person name="Huang J."/>
            <person name="Zhao X.W."/>
            <person name="Ke S."/>
            <person name="Chen Y.Y."/>
            <person name="Wu W.L."/>
            <person name="Hsu J.L."/>
            <person name="Lin Y.F."/>
            <person name="Huang M.D."/>
            <person name="Li C.Y."/>
            <person name="Huang L."/>
            <person name="Wang Z.W."/>
            <person name="Zhao X."/>
            <person name="Zhong W.Y."/>
            <person name="Peng D.H."/>
            <person name="Ahmad S."/>
            <person name="Lan S."/>
            <person name="Zhang J.S."/>
            <person name="Tsai W.C."/>
            <person name="Van de Peer Y."/>
            <person name="Liu Z.J."/>
        </authorList>
    </citation>
    <scope>NUCLEOTIDE SEQUENCE</scope>
    <source>
        <strain evidence="2">CP</strain>
    </source>
</reference>
<evidence type="ECO:0000256" key="1">
    <source>
        <dbReference type="SAM" id="MobiDB-lite"/>
    </source>
</evidence>
<dbReference type="EMBL" id="JAUJYO010000013">
    <property type="protein sequence ID" value="KAK1301070.1"/>
    <property type="molecule type" value="Genomic_DNA"/>
</dbReference>
<gene>
    <name evidence="2" type="ORF">QJS10_CPB13g00091</name>
</gene>
<dbReference type="PANTHER" id="PTHR34563">
    <property type="entry name" value="BNACNNG33880D PROTEIN"/>
    <property type="match status" value="1"/>
</dbReference>
<protein>
    <submittedName>
        <fullName evidence="2">Uncharacterized protein</fullName>
    </submittedName>
</protein>
<evidence type="ECO:0000313" key="2">
    <source>
        <dbReference type="EMBL" id="KAK1301070.1"/>
    </source>
</evidence>
<keyword evidence="3" id="KW-1185">Reference proteome</keyword>
<name>A0AAV9DJ79_ACOCL</name>
<evidence type="ECO:0000313" key="3">
    <source>
        <dbReference type="Proteomes" id="UP001180020"/>
    </source>
</evidence>
<accession>A0AAV9DJ79</accession>
<reference evidence="2" key="2">
    <citation type="submission" date="2023-06" db="EMBL/GenBank/DDBJ databases">
        <authorList>
            <person name="Ma L."/>
            <person name="Liu K.-W."/>
            <person name="Li Z."/>
            <person name="Hsiao Y.-Y."/>
            <person name="Qi Y."/>
            <person name="Fu T."/>
            <person name="Tang G."/>
            <person name="Zhang D."/>
            <person name="Sun W.-H."/>
            <person name="Liu D.-K."/>
            <person name="Li Y."/>
            <person name="Chen G.-Z."/>
            <person name="Liu X.-D."/>
            <person name="Liao X.-Y."/>
            <person name="Jiang Y.-T."/>
            <person name="Yu X."/>
            <person name="Hao Y."/>
            <person name="Huang J."/>
            <person name="Zhao X.-W."/>
            <person name="Ke S."/>
            <person name="Chen Y.-Y."/>
            <person name="Wu W.-L."/>
            <person name="Hsu J.-L."/>
            <person name="Lin Y.-F."/>
            <person name="Huang M.-D."/>
            <person name="Li C.-Y."/>
            <person name="Huang L."/>
            <person name="Wang Z.-W."/>
            <person name="Zhao X."/>
            <person name="Zhong W.-Y."/>
            <person name="Peng D.-H."/>
            <person name="Ahmad S."/>
            <person name="Lan S."/>
            <person name="Zhang J.-S."/>
            <person name="Tsai W.-C."/>
            <person name="Van De Peer Y."/>
            <person name="Liu Z.-J."/>
        </authorList>
    </citation>
    <scope>NUCLEOTIDE SEQUENCE</scope>
    <source>
        <strain evidence="2">CP</strain>
        <tissue evidence="2">Leaves</tissue>
    </source>
</reference>
<comment type="caution">
    <text evidence="2">The sequence shown here is derived from an EMBL/GenBank/DDBJ whole genome shotgun (WGS) entry which is preliminary data.</text>
</comment>
<feature type="compositionally biased region" description="Basic residues" evidence="1">
    <location>
        <begin position="18"/>
        <end position="30"/>
    </location>
</feature>
<feature type="compositionally biased region" description="Basic and acidic residues" evidence="1">
    <location>
        <begin position="31"/>
        <end position="45"/>
    </location>
</feature>
<dbReference type="AlphaFoldDB" id="A0AAV9DJ79"/>
<sequence length="90" mass="10217">MAIQLESLVEKIKSKMRSLKGKGRAKKKPYVKMDKSSSVKVEIKSKKAKKLINQTLQVADRPDKDHSRPSDQNQRVHNPPPITASRQKPT</sequence>
<feature type="region of interest" description="Disordered" evidence="1">
    <location>
        <begin position="18"/>
        <end position="90"/>
    </location>
</feature>
<dbReference type="Proteomes" id="UP001180020">
    <property type="component" value="Unassembled WGS sequence"/>
</dbReference>
<dbReference type="PANTHER" id="PTHR34563:SF6">
    <property type="entry name" value="OS08G0416800 PROTEIN"/>
    <property type="match status" value="1"/>
</dbReference>
<proteinExistence type="predicted"/>
<organism evidence="2 3">
    <name type="scientific">Acorus calamus</name>
    <name type="common">Sweet flag</name>
    <dbReference type="NCBI Taxonomy" id="4465"/>
    <lineage>
        <taxon>Eukaryota</taxon>
        <taxon>Viridiplantae</taxon>
        <taxon>Streptophyta</taxon>
        <taxon>Embryophyta</taxon>
        <taxon>Tracheophyta</taxon>
        <taxon>Spermatophyta</taxon>
        <taxon>Magnoliopsida</taxon>
        <taxon>Liliopsida</taxon>
        <taxon>Acoraceae</taxon>
        <taxon>Acorus</taxon>
    </lineage>
</organism>
<feature type="compositionally biased region" description="Basic and acidic residues" evidence="1">
    <location>
        <begin position="60"/>
        <end position="69"/>
    </location>
</feature>